<accession>A0A212J1Y3</accession>
<dbReference type="AlphaFoldDB" id="A0A212J1Y3"/>
<feature type="region of interest" description="Disordered" evidence="1">
    <location>
        <begin position="41"/>
        <end position="65"/>
    </location>
</feature>
<evidence type="ECO:0000313" key="2">
    <source>
        <dbReference type="EMBL" id="SBV93451.1"/>
    </source>
</evidence>
<organism evidence="2">
    <name type="scientific">uncultured delta proteobacterium</name>
    <dbReference type="NCBI Taxonomy" id="34034"/>
    <lineage>
        <taxon>Bacteria</taxon>
        <taxon>Deltaproteobacteria</taxon>
        <taxon>environmental samples</taxon>
    </lineage>
</organism>
<feature type="compositionally biased region" description="Low complexity" evidence="1">
    <location>
        <begin position="52"/>
        <end position="65"/>
    </location>
</feature>
<reference evidence="2" key="1">
    <citation type="submission" date="2016-04" db="EMBL/GenBank/DDBJ databases">
        <authorList>
            <person name="Evans L.H."/>
            <person name="Alamgir A."/>
            <person name="Owens N."/>
            <person name="Weber N.D."/>
            <person name="Virtaneva K."/>
            <person name="Barbian K."/>
            <person name="Babar A."/>
            <person name="Rosenke K."/>
        </authorList>
    </citation>
    <scope>NUCLEOTIDE SEQUENCE</scope>
    <source>
        <strain evidence="2">86</strain>
    </source>
</reference>
<name>A0A212J1Y3_9DELT</name>
<dbReference type="EMBL" id="FLUQ01000001">
    <property type="protein sequence ID" value="SBV93451.1"/>
    <property type="molecule type" value="Genomic_DNA"/>
</dbReference>
<sequence>MVHDRSKSGTLTQYHAKMSHYPPLIYIPVMVKDIQCTASLPSSRHRSAPGIPLLQRRSLPPRSSPRCCPAGLFTPWKLPAPRRNRAPGTVWCSARPRFSAVPFRPV</sequence>
<protein>
    <submittedName>
        <fullName evidence="2">Uncharacterized protein</fullName>
    </submittedName>
</protein>
<gene>
    <name evidence="2" type="ORF">KL86DPRO_10535</name>
</gene>
<evidence type="ECO:0000256" key="1">
    <source>
        <dbReference type="SAM" id="MobiDB-lite"/>
    </source>
</evidence>
<proteinExistence type="predicted"/>